<dbReference type="EMBL" id="JAJJMB010015994">
    <property type="protein sequence ID" value="KAI3850750.1"/>
    <property type="molecule type" value="Genomic_DNA"/>
</dbReference>
<protein>
    <submittedName>
        <fullName evidence="2">Uncharacterized protein</fullName>
    </submittedName>
</protein>
<evidence type="ECO:0000313" key="2">
    <source>
        <dbReference type="EMBL" id="KAI3850750.1"/>
    </source>
</evidence>
<feature type="compositionally biased region" description="Low complexity" evidence="1">
    <location>
        <begin position="14"/>
        <end position="31"/>
    </location>
</feature>
<proteinExistence type="predicted"/>
<accession>A0AAD4S0D2</accession>
<feature type="non-terminal residue" evidence="2">
    <location>
        <position position="76"/>
    </location>
</feature>
<organism evidence="2 3">
    <name type="scientific">Papaver atlanticum</name>
    <dbReference type="NCBI Taxonomy" id="357466"/>
    <lineage>
        <taxon>Eukaryota</taxon>
        <taxon>Viridiplantae</taxon>
        <taxon>Streptophyta</taxon>
        <taxon>Embryophyta</taxon>
        <taxon>Tracheophyta</taxon>
        <taxon>Spermatophyta</taxon>
        <taxon>Magnoliopsida</taxon>
        <taxon>Ranunculales</taxon>
        <taxon>Papaveraceae</taxon>
        <taxon>Papaveroideae</taxon>
        <taxon>Papaver</taxon>
    </lineage>
</organism>
<feature type="compositionally biased region" description="Polar residues" evidence="1">
    <location>
        <begin position="41"/>
        <end position="57"/>
    </location>
</feature>
<evidence type="ECO:0000256" key="1">
    <source>
        <dbReference type="SAM" id="MobiDB-lite"/>
    </source>
</evidence>
<reference evidence="2" key="1">
    <citation type="submission" date="2022-04" db="EMBL/GenBank/DDBJ databases">
        <title>A functionally conserved STORR gene fusion in Papaver species that diverged 16.8 million years ago.</title>
        <authorList>
            <person name="Catania T."/>
        </authorList>
    </citation>
    <scope>NUCLEOTIDE SEQUENCE</scope>
    <source>
        <strain evidence="2">S-188037</strain>
    </source>
</reference>
<evidence type="ECO:0000313" key="3">
    <source>
        <dbReference type="Proteomes" id="UP001202328"/>
    </source>
</evidence>
<keyword evidence="3" id="KW-1185">Reference proteome</keyword>
<gene>
    <name evidence="2" type="ORF">MKW98_030810</name>
</gene>
<comment type="caution">
    <text evidence="2">The sequence shown here is derived from an EMBL/GenBank/DDBJ whole genome shotgun (WGS) entry which is preliminary data.</text>
</comment>
<name>A0AAD4S0D2_9MAGN</name>
<dbReference type="Proteomes" id="UP001202328">
    <property type="component" value="Unassembled WGS sequence"/>
</dbReference>
<dbReference type="AlphaFoldDB" id="A0AAD4S0D2"/>
<feature type="region of interest" description="Disordered" evidence="1">
    <location>
        <begin position="1"/>
        <end position="76"/>
    </location>
</feature>
<sequence length="76" mass="7986">MTRLHVGGRSRFWSASSRPASTRSPSTTPSSNEVKWPRSLLDSQGSPSTDGANTAASPSVGIRHVSSSDGDHSPIH</sequence>